<reference evidence="2" key="1">
    <citation type="submission" date="2018-05" db="EMBL/GenBank/DDBJ databases">
        <authorList>
            <person name="Lanie J.A."/>
            <person name="Ng W.-L."/>
            <person name="Kazmierczak K.M."/>
            <person name="Andrzejewski T.M."/>
            <person name="Davidsen T.M."/>
            <person name="Wayne K.J."/>
            <person name="Tettelin H."/>
            <person name="Glass J.I."/>
            <person name="Rusch D."/>
            <person name="Podicherti R."/>
            <person name="Tsui H.-C.T."/>
            <person name="Winkler M.E."/>
        </authorList>
    </citation>
    <scope>NUCLEOTIDE SEQUENCE</scope>
</reference>
<dbReference type="InterPro" id="IPR006665">
    <property type="entry name" value="OmpA-like"/>
</dbReference>
<dbReference type="PROSITE" id="PS51123">
    <property type="entry name" value="OMPA_2"/>
    <property type="match status" value="1"/>
</dbReference>
<dbReference type="Pfam" id="PF00691">
    <property type="entry name" value="OmpA"/>
    <property type="match status" value="1"/>
</dbReference>
<dbReference type="EMBL" id="UINC01171426">
    <property type="protein sequence ID" value="SVD75989.1"/>
    <property type="molecule type" value="Genomic_DNA"/>
</dbReference>
<name>A0A382XYV5_9ZZZZ</name>
<feature type="domain" description="OmpA-like" evidence="1">
    <location>
        <begin position="32"/>
        <end position="98"/>
    </location>
</feature>
<gene>
    <name evidence="2" type="ORF">METZ01_LOCUS428843</name>
</gene>
<dbReference type="InterPro" id="IPR036737">
    <property type="entry name" value="OmpA-like_sf"/>
</dbReference>
<proteinExistence type="predicted"/>
<dbReference type="SUPFAM" id="SSF103088">
    <property type="entry name" value="OmpA-like"/>
    <property type="match status" value="1"/>
</dbReference>
<evidence type="ECO:0000259" key="1">
    <source>
        <dbReference type="PROSITE" id="PS51123"/>
    </source>
</evidence>
<organism evidence="2">
    <name type="scientific">marine metagenome</name>
    <dbReference type="NCBI Taxonomy" id="408172"/>
    <lineage>
        <taxon>unclassified sequences</taxon>
        <taxon>metagenomes</taxon>
        <taxon>ecological metagenomes</taxon>
    </lineage>
</organism>
<sequence>MLITDSQPGIYSGKFMPDASISSNPGKTPMKADIVIPNLEIDSSVLFQPGQVGLQAQAVKGELDKVVQFVRVFNASKLIVEGHTDSDGDERQNQALSE</sequence>
<protein>
    <recommendedName>
        <fullName evidence="1">OmpA-like domain-containing protein</fullName>
    </recommendedName>
</protein>
<evidence type="ECO:0000313" key="2">
    <source>
        <dbReference type="EMBL" id="SVD75989.1"/>
    </source>
</evidence>
<accession>A0A382XYV5</accession>
<dbReference type="Gene3D" id="3.30.1330.60">
    <property type="entry name" value="OmpA-like domain"/>
    <property type="match status" value="1"/>
</dbReference>
<dbReference type="AlphaFoldDB" id="A0A382XYV5"/>